<proteinExistence type="inferred from homology"/>
<sequence>MAEFQLPEHPLGATLIDMGTHQLLTLERTMEHSTATLWPALTERAIIVRWAPFSPDRDLDRLGTISLRQTDDLEANANLGKVLTAATQQMLSLMWADDRIDIELAPSPEGTIVQLSHVFADVSLAPSLAAGWHICLQALDAVAGGIQIPLVVGDAAHAAGWDALYDEYMKRL</sequence>
<dbReference type="Gene3D" id="3.30.530.20">
    <property type="match status" value="1"/>
</dbReference>
<evidence type="ECO:0000313" key="3">
    <source>
        <dbReference type="EMBL" id="QPZ37762.1"/>
    </source>
</evidence>
<evidence type="ECO:0000313" key="4">
    <source>
        <dbReference type="Proteomes" id="UP000662814"/>
    </source>
</evidence>
<evidence type="ECO:0000256" key="1">
    <source>
        <dbReference type="ARBA" id="ARBA00006817"/>
    </source>
</evidence>
<organism evidence="3 4">
    <name type="scientific">Paramicrobacterium chengjingii</name>
    <dbReference type="NCBI Taxonomy" id="2769067"/>
    <lineage>
        <taxon>Bacteria</taxon>
        <taxon>Bacillati</taxon>
        <taxon>Actinomycetota</taxon>
        <taxon>Actinomycetes</taxon>
        <taxon>Micrococcales</taxon>
        <taxon>Microbacteriaceae</taxon>
        <taxon>Paramicrobacterium</taxon>
    </lineage>
</organism>
<dbReference type="InterPro" id="IPR023393">
    <property type="entry name" value="START-like_dom_sf"/>
</dbReference>
<dbReference type="EMBL" id="CP061169">
    <property type="protein sequence ID" value="QPZ37762.1"/>
    <property type="molecule type" value="Genomic_DNA"/>
</dbReference>
<dbReference type="RefSeq" id="WP_166991302.1">
    <property type="nucleotide sequence ID" value="NZ_CP061169.1"/>
</dbReference>
<dbReference type="Proteomes" id="UP000662814">
    <property type="component" value="Chromosome"/>
</dbReference>
<feature type="domain" description="Activator of Hsp90 ATPase homologue 1/2-like C-terminal" evidence="2">
    <location>
        <begin position="33"/>
        <end position="143"/>
    </location>
</feature>
<reference evidence="3 4" key="1">
    <citation type="submission" date="2020-12" db="EMBL/GenBank/DDBJ databases">
        <title>Microbacterium sp. HY060.</title>
        <authorList>
            <person name="Zhou J."/>
        </authorList>
    </citation>
    <scope>NUCLEOTIDE SEQUENCE [LARGE SCALE GENOMIC DNA]</scope>
    <source>
        <strain evidence="3 4">HY60</strain>
    </source>
</reference>
<dbReference type="Pfam" id="PF08327">
    <property type="entry name" value="AHSA1"/>
    <property type="match status" value="1"/>
</dbReference>
<accession>A0ABX6YG39</accession>
<gene>
    <name evidence="3" type="ORF">HCR76_13200</name>
</gene>
<dbReference type="SUPFAM" id="SSF55961">
    <property type="entry name" value="Bet v1-like"/>
    <property type="match status" value="1"/>
</dbReference>
<protein>
    <submittedName>
        <fullName evidence="3">SRPBCC domain-containing protein</fullName>
    </submittedName>
</protein>
<comment type="similarity">
    <text evidence="1">Belongs to the AHA1 family.</text>
</comment>
<dbReference type="InterPro" id="IPR013538">
    <property type="entry name" value="ASHA1/2-like_C"/>
</dbReference>
<name>A0ABX6YG39_9MICO</name>
<keyword evidence="4" id="KW-1185">Reference proteome</keyword>
<evidence type="ECO:0000259" key="2">
    <source>
        <dbReference type="Pfam" id="PF08327"/>
    </source>
</evidence>